<gene>
    <name evidence="3" type="ORF">ThimaDRAFT_1303</name>
</gene>
<dbReference type="Proteomes" id="UP000005459">
    <property type="component" value="Unassembled WGS sequence"/>
</dbReference>
<evidence type="ECO:0000259" key="2">
    <source>
        <dbReference type="Pfam" id="PF14258"/>
    </source>
</evidence>
<keyword evidence="1" id="KW-0472">Membrane</keyword>
<name>F9U8Q1_9GAMM</name>
<feature type="transmembrane region" description="Helical" evidence="1">
    <location>
        <begin position="6"/>
        <end position="27"/>
    </location>
</feature>
<proteinExistence type="predicted"/>
<evidence type="ECO:0000313" key="3">
    <source>
        <dbReference type="EMBL" id="EGV19159.1"/>
    </source>
</evidence>
<evidence type="ECO:0000256" key="1">
    <source>
        <dbReference type="SAM" id="Phobius"/>
    </source>
</evidence>
<evidence type="ECO:0000313" key="4">
    <source>
        <dbReference type="Proteomes" id="UP000005459"/>
    </source>
</evidence>
<keyword evidence="4" id="KW-1185">Reference proteome</keyword>
<dbReference type="Pfam" id="PF14258">
    <property type="entry name" value="DUF4350"/>
    <property type="match status" value="1"/>
</dbReference>
<dbReference type="OrthoDB" id="6638317at2"/>
<reference evidence="3 4" key="1">
    <citation type="submission" date="2011-06" db="EMBL/GenBank/DDBJ databases">
        <title>The draft genome of Thiocapsa marina 5811.</title>
        <authorList>
            <consortium name="US DOE Joint Genome Institute (JGI-PGF)"/>
            <person name="Lucas S."/>
            <person name="Han J."/>
            <person name="Cheng J.-F."/>
            <person name="Goodwin L."/>
            <person name="Pitluck S."/>
            <person name="Peters L."/>
            <person name="Land M.L."/>
            <person name="Hauser L."/>
            <person name="Vogl K."/>
            <person name="Liu Z."/>
            <person name="Imhoff J."/>
            <person name="Thiel V."/>
            <person name="Frigaard N.-U."/>
            <person name="Bryant D."/>
            <person name="Woyke T.J."/>
        </authorList>
    </citation>
    <scope>NUCLEOTIDE SEQUENCE [LARGE SCALE GENOMIC DNA]</scope>
    <source>
        <strain evidence="3 4">5811</strain>
    </source>
</reference>
<accession>F9U8Q1</accession>
<feature type="domain" description="DUF4350" evidence="2">
    <location>
        <begin position="43"/>
        <end position="228"/>
    </location>
</feature>
<feature type="transmembrane region" description="Helical" evidence="1">
    <location>
        <begin position="246"/>
        <end position="272"/>
    </location>
</feature>
<sequence>MTSERRVFKLVVVGLILIVVALIGAVLSQLERRTLQIEIGPSEEARRNPFLAAERFLARMEIPVASESGRERLRRLPPPTDTLVVRHTGSLAPERRRALDQWLTDGGRLVVTASAPETAGAEEGDLAAGYGVRPSTEDAKRSAADDHTEVIAEIPVEGTGRPLRAAFSTERALETVAEPDMAIIAADRLRLVRLPVGDGSLTVLAEDRFMTNAAIGEHDHALLMAYLLAPEPGGTVWLLYDREMPWLGAVVWSAAPYAVISGALCLLAWAWAAGARLGPLQPVPSRDRRDLLEHLDASGDFLWRHGQADPLIKPTRRRVLERWRRRRPDLGGLDDAGLAHAIALAADEDPDAVVRAFHVHAEDADAFVRQSALLQRLWRKASIR</sequence>
<keyword evidence="1" id="KW-1133">Transmembrane helix</keyword>
<protein>
    <recommendedName>
        <fullName evidence="2">DUF4350 domain-containing protein</fullName>
    </recommendedName>
</protein>
<dbReference type="eggNOG" id="COG3064">
    <property type="taxonomic scope" value="Bacteria"/>
</dbReference>
<dbReference type="RefSeq" id="WP_007192180.1">
    <property type="nucleotide sequence ID" value="NZ_AFWV01000004.1"/>
</dbReference>
<dbReference type="AlphaFoldDB" id="F9U8Q1"/>
<keyword evidence="1" id="KW-0812">Transmembrane</keyword>
<dbReference type="STRING" id="768671.ThimaDRAFT_1303"/>
<dbReference type="EMBL" id="AFWV01000004">
    <property type="protein sequence ID" value="EGV19159.1"/>
    <property type="molecule type" value="Genomic_DNA"/>
</dbReference>
<dbReference type="InterPro" id="IPR025646">
    <property type="entry name" value="DUF4350"/>
</dbReference>
<organism evidence="3 4">
    <name type="scientific">Thiocapsa marina 5811</name>
    <dbReference type="NCBI Taxonomy" id="768671"/>
    <lineage>
        <taxon>Bacteria</taxon>
        <taxon>Pseudomonadati</taxon>
        <taxon>Pseudomonadota</taxon>
        <taxon>Gammaproteobacteria</taxon>
        <taxon>Chromatiales</taxon>
        <taxon>Chromatiaceae</taxon>
        <taxon>Thiocapsa</taxon>
    </lineage>
</organism>